<dbReference type="EC" id="3.1.21.-" evidence="5"/>
<protein>
    <submittedName>
        <fullName evidence="5">Restriction endonuclease subunit S</fullName>
        <ecNumber evidence="5">3.1.21.-</ecNumber>
    </submittedName>
</protein>
<evidence type="ECO:0000313" key="6">
    <source>
        <dbReference type="Proteomes" id="UP001055253"/>
    </source>
</evidence>
<dbReference type="RefSeq" id="WP_240169049.1">
    <property type="nucleotide sequence ID" value="NZ_CP092429.2"/>
</dbReference>
<evidence type="ECO:0000256" key="1">
    <source>
        <dbReference type="ARBA" id="ARBA00010923"/>
    </source>
</evidence>
<dbReference type="Gene3D" id="3.90.220.20">
    <property type="entry name" value="DNA methylase specificity domains"/>
    <property type="match status" value="2"/>
</dbReference>
<keyword evidence="2" id="KW-0680">Restriction system</keyword>
<dbReference type="Gene3D" id="1.10.287.1120">
    <property type="entry name" value="Bipartite methylase S protein"/>
    <property type="match status" value="1"/>
</dbReference>
<dbReference type="PANTHER" id="PTHR30408">
    <property type="entry name" value="TYPE-1 RESTRICTION ENZYME ECOKI SPECIFICITY PROTEIN"/>
    <property type="match status" value="1"/>
</dbReference>
<gene>
    <name evidence="5" type="ORF">MJO63_09735</name>
</gene>
<accession>A0ABY3VFZ9</accession>
<dbReference type="EMBL" id="CP092429">
    <property type="protein sequence ID" value="ULP53313.1"/>
    <property type="molecule type" value="Genomic_DNA"/>
</dbReference>
<dbReference type="InterPro" id="IPR052021">
    <property type="entry name" value="Type-I_RS_S_subunit"/>
</dbReference>
<feature type="domain" description="Type I restriction modification DNA specificity" evidence="4">
    <location>
        <begin position="213"/>
        <end position="380"/>
    </location>
</feature>
<dbReference type="GO" id="GO:0016787">
    <property type="term" value="F:hydrolase activity"/>
    <property type="evidence" value="ECO:0007669"/>
    <property type="project" value="UniProtKB-KW"/>
</dbReference>
<dbReference type="GO" id="GO:0004519">
    <property type="term" value="F:endonuclease activity"/>
    <property type="evidence" value="ECO:0007669"/>
    <property type="project" value="UniProtKB-KW"/>
</dbReference>
<organism evidence="5 6">
    <name type="scientific">Mycobacterium ulcerans</name>
    <dbReference type="NCBI Taxonomy" id="1809"/>
    <lineage>
        <taxon>Bacteria</taxon>
        <taxon>Bacillati</taxon>
        <taxon>Actinomycetota</taxon>
        <taxon>Actinomycetes</taxon>
        <taxon>Mycobacteriales</taxon>
        <taxon>Mycobacteriaceae</taxon>
        <taxon>Mycobacterium</taxon>
        <taxon>Mycobacterium ulcerans group</taxon>
    </lineage>
</organism>
<dbReference type="InterPro" id="IPR000055">
    <property type="entry name" value="Restrct_endonuc_typeI_TRD"/>
</dbReference>
<keyword evidence="5" id="KW-0378">Hydrolase</keyword>
<dbReference type="CDD" id="cd17256">
    <property type="entry name" value="RMtype1_S_EcoJA65PI-TRD1-CR1_like"/>
    <property type="match status" value="1"/>
</dbReference>
<dbReference type="PANTHER" id="PTHR30408:SF12">
    <property type="entry name" value="TYPE I RESTRICTION ENZYME MJAVIII SPECIFICITY SUBUNIT"/>
    <property type="match status" value="1"/>
</dbReference>
<feature type="domain" description="Type I restriction modification DNA specificity" evidence="4">
    <location>
        <begin position="70"/>
        <end position="179"/>
    </location>
</feature>
<name>A0ABY3VFZ9_MYCUL</name>
<proteinExistence type="inferred from homology"/>
<evidence type="ECO:0000256" key="3">
    <source>
        <dbReference type="ARBA" id="ARBA00023125"/>
    </source>
</evidence>
<keyword evidence="6" id="KW-1185">Reference proteome</keyword>
<evidence type="ECO:0000256" key="2">
    <source>
        <dbReference type="ARBA" id="ARBA00022747"/>
    </source>
</evidence>
<dbReference type="Pfam" id="PF01420">
    <property type="entry name" value="Methylase_S"/>
    <property type="match status" value="2"/>
</dbReference>
<comment type="similarity">
    <text evidence="1">Belongs to the type-I restriction system S methylase family.</text>
</comment>
<dbReference type="Proteomes" id="UP001055253">
    <property type="component" value="Chromosome"/>
</dbReference>
<keyword evidence="5" id="KW-0540">Nuclease</keyword>
<dbReference type="InterPro" id="IPR044946">
    <property type="entry name" value="Restrct_endonuc_typeI_TRD_sf"/>
</dbReference>
<dbReference type="SUPFAM" id="SSF116734">
    <property type="entry name" value="DNA methylase specificity domain"/>
    <property type="match status" value="2"/>
</dbReference>
<sequence length="410" mass="44876">MTTGLTQDDWYRVTLSDATRPDAPIGYGIVQPGPNTQGGVPVVAIRDLPRPSMAKLHRSAPAIEAAYRRSRVAGDDLLVSVKGTTGRIGLVPKGFRGNISRDVARIRLRAEHDPEFWFQLLQSSEAQQTLKKAAVGSTRQELSIWTFRSLLFAVPGRVEQQAIAARLMDTDSLISTFERLIAKKQAIKEGMMQQLLTGRTRLPGYARPWRDLHAGDVGYFKGGSGFPVCHQGAASGKFPFFKVSDMNKAGNQLFMTSANNYISEPQRKQIGAIVMPTGAIVFAKVGAAVFLERKRILAQPSCIDNNMAAFMPDTSSADVRFVYYVLTNFPMASLVATGALPSLNGRQLRSIPLSMPTDLDEQRALARVLTDADAEIDVLRTRVDKARAAKIGVMQELLTGRTRLPVEATS</sequence>
<evidence type="ECO:0000259" key="4">
    <source>
        <dbReference type="Pfam" id="PF01420"/>
    </source>
</evidence>
<keyword evidence="5" id="KW-0255">Endonuclease</keyword>
<reference evidence="5" key="1">
    <citation type="submission" date="2022-08" db="EMBL/GenBank/DDBJ databases">
        <title>Whole genome sequencing of non-tuberculosis mycobacteria type-strains.</title>
        <authorList>
            <person name="Igarashi Y."/>
            <person name="Osugi A."/>
            <person name="Mitarai S."/>
        </authorList>
    </citation>
    <scope>NUCLEOTIDE SEQUENCE</scope>
    <source>
        <strain evidence="5">ATCC 19423</strain>
    </source>
</reference>
<evidence type="ECO:0000313" key="5">
    <source>
        <dbReference type="EMBL" id="ULP53313.1"/>
    </source>
</evidence>
<keyword evidence="3" id="KW-0238">DNA-binding</keyword>